<feature type="compositionally biased region" description="Polar residues" evidence="1">
    <location>
        <begin position="1"/>
        <end position="14"/>
    </location>
</feature>
<dbReference type="EMBL" id="PGCJ01000819">
    <property type="protein sequence ID" value="PLW19079.1"/>
    <property type="molecule type" value="Genomic_DNA"/>
</dbReference>
<keyword evidence="3" id="KW-1185">Reference proteome</keyword>
<dbReference type="OrthoDB" id="10561420at2759"/>
<proteinExistence type="predicted"/>
<gene>
    <name evidence="2" type="ORF">PCANC_08267</name>
</gene>
<sequence>MLTYSLLQDNQSKETGPPKRTAEQWQEIGANILASRPMKKDKQVQFKQDFDDLNQTIAYLRLEYKKRCKKDPKLAYPAIELDKLQESNNLKFENQMAGVGKPIISASLTAAASSNCRLQSGIQKKFSSSIYRANCLRAQASYVLNFKELCTKHCPKPGKRDTPLNNPKLYNEI</sequence>
<evidence type="ECO:0000313" key="3">
    <source>
        <dbReference type="Proteomes" id="UP000235388"/>
    </source>
</evidence>
<dbReference type="PANTHER" id="PTHR35871">
    <property type="entry name" value="EXPRESSED PROTEIN"/>
    <property type="match status" value="1"/>
</dbReference>
<comment type="caution">
    <text evidence="2">The sequence shown here is derived from an EMBL/GenBank/DDBJ whole genome shotgun (WGS) entry which is preliminary data.</text>
</comment>
<evidence type="ECO:0000256" key="1">
    <source>
        <dbReference type="SAM" id="MobiDB-lite"/>
    </source>
</evidence>
<dbReference type="PANTHER" id="PTHR35871:SF1">
    <property type="entry name" value="CXC1-LIKE CYSTEINE CLUSTER ASSOCIATED WITH KDZ TRANSPOSASES DOMAIN-CONTAINING PROTEIN"/>
    <property type="match status" value="1"/>
</dbReference>
<reference evidence="2 3" key="1">
    <citation type="submission" date="2017-11" db="EMBL/GenBank/DDBJ databases">
        <title>De novo assembly and phasing of dikaryotic genomes from two isolates of Puccinia coronata f. sp. avenae, the causal agent of oat crown rust.</title>
        <authorList>
            <person name="Miller M.E."/>
            <person name="Zhang Y."/>
            <person name="Omidvar V."/>
            <person name="Sperschneider J."/>
            <person name="Schwessinger B."/>
            <person name="Raley C."/>
            <person name="Palmer J.M."/>
            <person name="Garnica D."/>
            <person name="Upadhyaya N."/>
            <person name="Rathjen J."/>
            <person name="Taylor J.M."/>
            <person name="Park R.F."/>
            <person name="Dodds P.N."/>
            <person name="Hirsch C.D."/>
            <person name="Kianian S.F."/>
            <person name="Figueroa M."/>
        </authorList>
    </citation>
    <scope>NUCLEOTIDE SEQUENCE [LARGE SCALE GENOMIC DNA]</scope>
    <source>
        <strain evidence="2">12NC29</strain>
    </source>
</reference>
<feature type="region of interest" description="Disordered" evidence="1">
    <location>
        <begin position="1"/>
        <end position="23"/>
    </location>
</feature>
<protein>
    <submittedName>
        <fullName evidence="2">Uncharacterized protein</fullName>
    </submittedName>
</protein>
<dbReference type="AlphaFoldDB" id="A0A2N5T0R1"/>
<dbReference type="Proteomes" id="UP000235388">
    <property type="component" value="Unassembled WGS sequence"/>
</dbReference>
<evidence type="ECO:0000313" key="2">
    <source>
        <dbReference type="EMBL" id="PLW19079.1"/>
    </source>
</evidence>
<accession>A0A2N5T0R1</accession>
<name>A0A2N5T0R1_9BASI</name>
<organism evidence="2 3">
    <name type="scientific">Puccinia coronata f. sp. avenae</name>
    <dbReference type="NCBI Taxonomy" id="200324"/>
    <lineage>
        <taxon>Eukaryota</taxon>
        <taxon>Fungi</taxon>
        <taxon>Dikarya</taxon>
        <taxon>Basidiomycota</taxon>
        <taxon>Pucciniomycotina</taxon>
        <taxon>Pucciniomycetes</taxon>
        <taxon>Pucciniales</taxon>
        <taxon>Pucciniaceae</taxon>
        <taxon>Puccinia</taxon>
    </lineage>
</organism>